<dbReference type="InterPro" id="IPR011051">
    <property type="entry name" value="RmlC_Cupin_sf"/>
</dbReference>
<comment type="caution">
    <text evidence="2">The sequence shown here is derived from an EMBL/GenBank/DDBJ whole genome shotgun (WGS) entry which is preliminary data.</text>
</comment>
<dbReference type="Pfam" id="PF12973">
    <property type="entry name" value="Cupin_7"/>
    <property type="match status" value="2"/>
</dbReference>
<proteinExistence type="predicted"/>
<dbReference type="Proteomes" id="UP001597294">
    <property type="component" value="Unassembled WGS sequence"/>
</dbReference>
<dbReference type="SUPFAM" id="SSF51182">
    <property type="entry name" value="RmlC-like cupins"/>
    <property type="match status" value="2"/>
</dbReference>
<evidence type="ECO:0000259" key="1">
    <source>
        <dbReference type="Pfam" id="PF12973"/>
    </source>
</evidence>
<accession>A0ABW5BKJ5</accession>
<dbReference type="Gene3D" id="2.60.120.10">
    <property type="entry name" value="Jelly Rolls"/>
    <property type="match status" value="1"/>
</dbReference>
<name>A0ABW5BKJ5_9PROT</name>
<sequence>MRLNADFTQTIIVKPENTNWSPSPAKGVERIMLDRIGEEVARATTIVRFAKDKYFPEHQHDGGEEFFVLEGVFSDQYGDFPAGTYVRNPVGTSHSPHTVKGCIIFVKLWQFDQGDDKQFSINTNTAQWISSTNPDQKILPLHHFNDEIVQMEKWASGSFIHRVAPKGGVEILVLEGSLQDNNERYPQRTWLRYPEAEILNFTVTEDCTLLCKSGHLPNTEADD</sequence>
<reference evidence="3" key="1">
    <citation type="journal article" date="2019" name="Int. J. Syst. Evol. Microbiol.">
        <title>The Global Catalogue of Microorganisms (GCM) 10K type strain sequencing project: providing services to taxonomists for standard genome sequencing and annotation.</title>
        <authorList>
            <consortium name="The Broad Institute Genomics Platform"/>
            <consortium name="The Broad Institute Genome Sequencing Center for Infectious Disease"/>
            <person name="Wu L."/>
            <person name="Ma J."/>
        </authorList>
    </citation>
    <scope>NUCLEOTIDE SEQUENCE [LARGE SCALE GENOMIC DNA]</scope>
    <source>
        <strain evidence="3">CGMCC 4.7192</strain>
    </source>
</reference>
<dbReference type="InterPro" id="IPR025979">
    <property type="entry name" value="ChrR-like_cupin_dom"/>
</dbReference>
<evidence type="ECO:0000313" key="3">
    <source>
        <dbReference type="Proteomes" id="UP001597294"/>
    </source>
</evidence>
<feature type="domain" description="ChrR-like cupin" evidence="1">
    <location>
        <begin position="118"/>
        <end position="216"/>
    </location>
</feature>
<dbReference type="InterPro" id="IPR014710">
    <property type="entry name" value="RmlC-like_jellyroll"/>
</dbReference>
<protein>
    <submittedName>
        <fullName evidence="2">Cupin domain-containing protein</fullName>
    </submittedName>
</protein>
<keyword evidence="3" id="KW-1185">Reference proteome</keyword>
<feature type="domain" description="ChrR-like cupin" evidence="1">
    <location>
        <begin position="9"/>
        <end position="111"/>
    </location>
</feature>
<dbReference type="EMBL" id="JBHUII010000003">
    <property type="protein sequence ID" value="MFD2205291.1"/>
    <property type="molecule type" value="Genomic_DNA"/>
</dbReference>
<dbReference type="CDD" id="cd20303">
    <property type="entry name" value="cupin_ChrR_1"/>
    <property type="match status" value="2"/>
</dbReference>
<gene>
    <name evidence="2" type="ORF">ACFSKO_06710</name>
</gene>
<evidence type="ECO:0000313" key="2">
    <source>
        <dbReference type="EMBL" id="MFD2205291.1"/>
    </source>
</evidence>
<dbReference type="RefSeq" id="WP_380249754.1">
    <property type="nucleotide sequence ID" value="NZ_JBHUII010000003.1"/>
</dbReference>
<organism evidence="2 3">
    <name type="scientific">Kiloniella antarctica</name>
    <dbReference type="NCBI Taxonomy" id="1550907"/>
    <lineage>
        <taxon>Bacteria</taxon>
        <taxon>Pseudomonadati</taxon>
        <taxon>Pseudomonadota</taxon>
        <taxon>Alphaproteobacteria</taxon>
        <taxon>Rhodospirillales</taxon>
        <taxon>Kiloniellaceae</taxon>
        <taxon>Kiloniella</taxon>
    </lineage>
</organism>